<dbReference type="Proteomes" id="UP000199361">
    <property type="component" value="Unassembled WGS sequence"/>
</dbReference>
<dbReference type="AlphaFoldDB" id="A0A1I0LTP3"/>
<name>A0A1I0LTP3_9ACTN</name>
<evidence type="ECO:0000313" key="2">
    <source>
        <dbReference type="EMBL" id="SEU46585.1"/>
    </source>
</evidence>
<dbReference type="RefSeq" id="WP_091094054.1">
    <property type="nucleotide sequence ID" value="NZ_FOHX01000027.1"/>
</dbReference>
<sequence>MPLPDHDQEWPPPHIRREMRLYEEWGAWYAGDPDRLADVYGASGAVHGIGLDPKGWDRPNKSFGGWLQRAARYFWGTPVPAGQVRSTKLHVPIAGDISATSADLLFSEPPTLRIAGKKSQARLDKILRDAGVYGALLEAAETSSAYGGVYLRAGWDTEMYDHPVLSVLPPDAAVPEFRYGKLAAVTFWRVLAEDDDRQVWRHLERHEKGRVYHGLYLGTPDRLGMQVPLEDHPETAIYADQVDESGGFDSYYPRGLLVSYVPNMRPHRLIRGTSLGRSDYQGVEHLMDALDEVWTSFMRDFRIGKGRVIVPDIFLDSLGRGQGASWDPDREIYAGLGMLPPPGSAANSMLTLTQFAIRVKEHVDGGKALAAQILRGAGYSAQSFGEADGSGQAVTATEVHSRERKSFSTRGRKTGYWNPTLQWAPDVLLSIDRAVFGQKVAADKIEVHWPDGIQPDPESLGRTVELFNRAQAMSLETKIRTLHPEWDDHQVIEERNRLRDELGLNVPDPDTLGDVLVPDAAGDD</sequence>
<evidence type="ECO:0000256" key="1">
    <source>
        <dbReference type="SAM" id="MobiDB-lite"/>
    </source>
</evidence>
<proteinExistence type="predicted"/>
<accession>A0A1I0LTP3</accession>
<dbReference type="STRING" id="568860.SAMN05421811_12785"/>
<dbReference type="Pfam" id="PF05133">
    <property type="entry name" value="SPP1_portal"/>
    <property type="match status" value="1"/>
</dbReference>
<protein>
    <submittedName>
        <fullName evidence="2">Phage portal protein, SPP1 Gp6-like</fullName>
    </submittedName>
</protein>
<organism evidence="2 3">
    <name type="scientific">Nonomuraea wenchangensis</name>
    <dbReference type="NCBI Taxonomy" id="568860"/>
    <lineage>
        <taxon>Bacteria</taxon>
        <taxon>Bacillati</taxon>
        <taxon>Actinomycetota</taxon>
        <taxon>Actinomycetes</taxon>
        <taxon>Streptosporangiales</taxon>
        <taxon>Streptosporangiaceae</taxon>
        <taxon>Nonomuraea</taxon>
    </lineage>
</organism>
<evidence type="ECO:0000313" key="3">
    <source>
        <dbReference type="Proteomes" id="UP000199361"/>
    </source>
</evidence>
<dbReference type="InterPro" id="IPR021145">
    <property type="entry name" value="Portal_protein_SPP1_Gp6-like"/>
</dbReference>
<gene>
    <name evidence="2" type="ORF">SAMN05421811_12785</name>
</gene>
<reference evidence="2 3" key="1">
    <citation type="submission" date="2016-10" db="EMBL/GenBank/DDBJ databases">
        <authorList>
            <person name="de Groot N.N."/>
        </authorList>
    </citation>
    <scope>NUCLEOTIDE SEQUENCE [LARGE SCALE GENOMIC DNA]</scope>
    <source>
        <strain evidence="2 3">CGMCC 4.5598</strain>
    </source>
</reference>
<keyword evidence="3" id="KW-1185">Reference proteome</keyword>
<feature type="region of interest" description="Disordered" evidence="1">
    <location>
        <begin position="502"/>
        <end position="524"/>
    </location>
</feature>
<dbReference type="EMBL" id="FOHX01000027">
    <property type="protein sequence ID" value="SEU46585.1"/>
    <property type="molecule type" value="Genomic_DNA"/>
</dbReference>
<dbReference type="OrthoDB" id="3268708at2"/>